<dbReference type="InterPro" id="IPR001647">
    <property type="entry name" value="HTH_TetR"/>
</dbReference>
<sequence>MGTEVRRPRTDAEDNRDRILAAALLVFTAEGSSAPVREVARRARVGVATVYRHFPTKQALFDAAFTEDMTLCTAIVQEGLAAPDPWQGLALAVERLVTTHGGADPRVAAVHAHLARSAAFAPAREQAVRDLRELIRRAKESGALREDVGLDDVVLTMQAGRGIRAASPAAQAAATRRLAELILQSFRAVPRTSPSSAPGQPASGRGVRTP</sequence>
<evidence type="ECO:0000256" key="4">
    <source>
        <dbReference type="PROSITE-ProRule" id="PRU00335"/>
    </source>
</evidence>
<keyword evidence="2 4" id="KW-0238">DNA-binding</keyword>
<dbReference type="RefSeq" id="WP_168540294.1">
    <property type="nucleotide sequence ID" value="NZ_JAAWWP010000009.1"/>
</dbReference>
<dbReference type="SUPFAM" id="SSF46689">
    <property type="entry name" value="Homeodomain-like"/>
    <property type="match status" value="1"/>
</dbReference>
<feature type="DNA-binding region" description="H-T-H motif" evidence="4">
    <location>
        <begin position="35"/>
        <end position="54"/>
    </location>
</feature>
<keyword evidence="8" id="KW-1185">Reference proteome</keyword>
<dbReference type="PANTHER" id="PTHR30055:SF234">
    <property type="entry name" value="HTH-TYPE TRANSCRIPTIONAL REGULATOR BETI"/>
    <property type="match status" value="1"/>
</dbReference>
<reference evidence="7 8" key="1">
    <citation type="submission" date="2020-04" db="EMBL/GenBank/DDBJ databases">
        <title>Phylogenetic Diversity and Antibacterial Activity against Ralstonia solanacearum of Endophytic Actinomycete Isolated from Moss.</title>
        <authorList>
            <person name="Zhuang X."/>
        </authorList>
    </citation>
    <scope>NUCLEOTIDE SEQUENCE [LARGE SCALE GENOMIC DNA]</scope>
    <source>
        <strain evidence="7 8">LD120</strain>
    </source>
</reference>
<dbReference type="InterPro" id="IPR050109">
    <property type="entry name" value="HTH-type_TetR-like_transc_reg"/>
</dbReference>
<dbReference type="Proteomes" id="UP000772196">
    <property type="component" value="Unassembled WGS sequence"/>
</dbReference>
<feature type="region of interest" description="Disordered" evidence="5">
    <location>
        <begin position="189"/>
        <end position="210"/>
    </location>
</feature>
<feature type="domain" description="HTH tetR-type" evidence="6">
    <location>
        <begin position="13"/>
        <end position="72"/>
    </location>
</feature>
<dbReference type="InterPro" id="IPR049445">
    <property type="entry name" value="TetR_SbtR-like_C"/>
</dbReference>
<dbReference type="InterPro" id="IPR009057">
    <property type="entry name" value="Homeodomain-like_sf"/>
</dbReference>
<evidence type="ECO:0000313" key="8">
    <source>
        <dbReference type="Proteomes" id="UP000772196"/>
    </source>
</evidence>
<dbReference type="SUPFAM" id="SSF48498">
    <property type="entry name" value="Tetracyclin repressor-like, C-terminal domain"/>
    <property type="match status" value="1"/>
</dbReference>
<evidence type="ECO:0000256" key="3">
    <source>
        <dbReference type="ARBA" id="ARBA00023163"/>
    </source>
</evidence>
<evidence type="ECO:0000256" key="5">
    <source>
        <dbReference type="SAM" id="MobiDB-lite"/>
    </source>
</evidence>
<accession>A0ABX1H4B1</accession>
<keyword evidence="1" id="KW-0805">Transcription regulation</keyword>
<dbReference type="InterPro" id="IPR036271">
    <property type="entry name" value="Tet_transcr_reg_TetR-rel_C_sf"/>
</dbReference>
<keyword evidence="3" id="KW-0804">Transcription</keyword>
<feature type="compositionally biased region" description="Low complexity" evidence="5">
    <location>
        <begin position="193"/>
        <end position="204"/>
    </location>
</feature>
<dbReference type="PRINTS" id="PR00455">
    <property type="entry name" value="HTHTETR"/>
</dbReference>
<evidence type="ECO:0000313" key="7">
    <source>
        <dbReference type="EMBL" id="NKI42858.1"/>
    </source>
</evidence>
<name>A0ABX1H4B1_9ACTN</name>
<gene>
    <name evidence="7" type="ORF">HFV08_16765</name>
</gene>
<proteinExistence type="predicted"/>
<evidence type="ECO:0000256" key="2">
    <source>
        <dbReference type="ARBA" id="ARBA00023125"/>
    </source>
</evidence>
<organism evidence="7 8">
    <name type="scientific">Streptomyces physcomitrii</name>
    <dbReference type="NCBI Taxonomy" id="2724184"/>
    <lineage>
        <taxon>Bacteria</taxon>
        <taxon>Bacillati</taxon>
        <taxon>Actinomycetota</taxon>
        <taxon>Actinomycetes</taxon>
        <taxon>Kitasatosporales</taxon>
        <taxon>Streptomycetaceae</taxon>
        <taxon>Streptomyces</taxon>
    </lineage>
</organism>
<dbReference type="Pfam" id="PF21597">
    <property type="entry name" value="TetR_C_43"/>
    <property type="match status" value="1"/>
</dbReference>
<evidence type="ECO:0000259" key="6">
    <source>
        <dbReference type="PROSITE" id="PS50977"/>
    </source>
</evidence>
<dbReference type="PROSITE" id="PS50977">
    <property type="entry name" value="HTH_TETR_2"/>
    <property type="match status" value="1"/>
</dbReference>
<comment type="caution">
    <text evidence="7">The sequence shown here is derived from an EMBL/GenBank/DDBJ whole genome shotgun (WGS) entry which is preliminary data.</text>
</comment>
<dbReference type="Gene3D" id="1.10.357.10">
    <property type="entry name" value="Tetracycline Repressor, domain 2"/>
    <property type="match status" value="1"/>
</dbReference>
<protein>
    <submittedName>
        <fullName evidence="7">TetR/AcrR family transcriptional regulator</fullName>
    </submittedName>
</protein>
<dbReference type="PANTHER" id="PTHR30055">
    <property type="entry name" value="HTH-TYPE TRANSCRIPTIONAL REGULATOR RUTR"/>
    <property type="match status" value="1"/>
</dbReference>
<dbReference type="Pfam" id="PF00440">
    <property type="entry name" value="TetR_N"/>
    <property type="match status" value="1"/>
</dbReference>
<dbReference type="EMBL" id="JAAWWP010000009">
    <property type="protein sequence ID" value="NKI42858.1"/>
    <property type="molecule type" value="Genomic_DNA"/>
</dbReference>
<evidence type="ECO:0000256" key="1">
    <source>
        <dbReference type="ARBA" id="ARBA00023015"/>
    </source>
</evidence>